<accession>A0A955IF52</accession>
<dbReference type="AlphaFoldDB" id="A0A955IF52"/>
<dbReference type="GO" id="GO:0003824">
    <property type="term" value="F:catalytic activity"/>
    <property type="evidence" value="ECO:0007669"/>
    <property type="project" value="InterPro"/>
</dbReference>
<protein>
    <submittedName>
        <fullName evidence="1">Uncharacterized protein</fullName>
    </submittedName>
</protein>
<evidence type="ECO:0000313" key="1">
    <source>
        <dbReference type="EMBL" id="MCA9380983.1"/>
    </source>
</evidence>
<evidence type="ECO:0000313" key="2">
    <source>
        <dbReference type="Proteomes" id="UP000775877"/>
    </source>
</evidence>
<dbReference type="GO" id="GO:0030246">
    <property type="term" value="F:carbohydrate binding"/>
    <property type="evidence" value="ECO:0007669"/>
    <property type="project" value="InterPro"/>
</dbReference>
<dbReference type="GO" id="GO:0005975">
    <property type="term" value="P:carbohydrate metabolic process"/>
    <property type="evidence" value="ECO:0007669"/>
    <property type="project" value="InterPro"/>
</dbReference>
<reference evidence="1" key="1">
    <citation type="submission" date="2020-04" db="EMBL/GenBank/DDBJ databases">
        <authorList>
            <person name="Zhang T."/>
        </authorList>
    </citation>
    <scope>NUCLEOTIDE SEQUENCE</scope>
    <source>
        <strain evidence="1">HKST-UBA13</strain>
    </source>
</reference>
<dbReference type="InterPro" id="IPR011013">
    <property type="entry name" value="Gal_mutarotase_sf_dom"/>
</dbReference>
<comment type="caution">
    <text evidence="1">The sequence shown here is derived from an EMBL/GenBank/DDBJ whole genome shotgun (WGS) entry which is preliminary data.</text>
</comment>
<dbReference type="Proteomes" id="UP000775877">
    <property type="component" value="Unassembled WGS sequence"/>
</dbReference>
<organism evidence="1 2">
    <name type="scientific">Candidatus Dojkabacteria bacterium</name>
    <dbReference type="NCBI Taxonomy" id="2099670"/>
    <lineage>
        <taxon>Bacteria</taxon>
        <taxon>Candidatus Dojkabacteria</taxon>
    </lineage>
</organism>
<sequence>MNFADQITGQEQMPNTKYLVHDNGVVEIDLESAYLLYQTLENMESVSTNPDDYDEETGLHQLSKLIEVKTPDESHVIKFTTHSGCIFSHTVDGVETIYPTMPAGRPHEPGDILRGGELSPYPHVCEDLKYSTENIVNYHGWLARSLTFPVTLDYNNGVFIFALSPKHIASPHEDGHMVFVSYLIEENGSYVKTLQTFNFGRTDIYLNEGYHPYIDTRNNKVLNVSIGGISHRIEQLADRFKTLDRILLNGSFNKFSKYLNRNLFPEIIINTKNFDVLVQPVAGFSENSTIALWTESRGKFICPEFIRVEDQPLNPKKKNHGYAVVKPGGTEFFAVKMSIANKVS</sequence>
<reference evidence="1" key="2">
    <citation type="journal article" date="2021" name="Microbiome">
        <title>Successional dynamics and alternative stable states in a saline activated sludge microbial community over 9 years.</title>
        <authorList>
            <person name="Wang Y."/>
            <person name="Ye J."/>
            <person name="Ju F."/>
            <person name="Liu L."/>
            <person name="Boyd J.A."/>
            <person name="Deng Y."/>
            <person name="Parks D.H."/>
            <person name="Jiang X."/>
            <person name="Yin X."/>
            <person name="Woodcroft B.J."/>
            <person name="Tyson G.W."/>
            <person name="Hugenholtz P."/>
            <person name="Polz M.F."/>
            <person name="Zhang T."/>
        </authorList>
    </citation>
    <scope>NUCLEOTIDE SEQUENCE</scope>
    <source>
        <strain evidence="1">HKST-UBA13</strain>
    </source>
</reference>
<proteinExistence type="predicted"/>
<gene>
    <name evidence="1" type="ORF">KC678_01855</name>
</gene>
<dbReference type="SUPFAM" id="SSF74650">
    <property type="entry name" value="Galactose mutarotase-like"/>
    <property type="match status" value="1"/>
</dbReference>
<name>A0A955IF52_9BACT</name>
<dbReference type="EMBL" id="JAGQLJ010000040">
    <property type="protein sequence ID" value="MCA9380983.1"/>
    <property type="molecule type" value="Genomic_DNA"/>
</dbReference>